<protein>
    <submittedName>
        <fullName evidence="2">Uncharacterized protein</fullName>
    </submittedName>
</protein>
<name>S8EQH1_TOXGM</name>
<evidence type="ECO:0000256" key="1">
    <source>
        <dbReference type="SAM" id="MobiDB-lite"/>
    </source>
</evidence>
<dbReference type="VEuPathDB" id="ToxoDB:TGME49_327700"/>
<feature type="compositionally biased region" description="Basic and acidic residues" evidence="1">
    <location>
        <begin position="171"/>
        <end position="183"/>
    </location>
</feature>
<dbReference type="OrthoDB" id="335489at2759"/>
<evidence type="ECO:0000313" key="3">
    <source>
        <dbReference type="Proteomes" id="UP000001529"/>
    </source>
</evidence>
<dbReference type="Proteomes" id="UP000001529">
    <property type="component" value="Unassembled WGS sequence"/>
</dbReference>
<reference evidence="2" key="1">
    <citation type="submission" date="2013-04" db="EMBL/GenBank/DDBJ databases">
        <authorList>
            <person name="Sibley D."/>
            <person name="Venepally P."/>
            <person name="Karamycheva S."/>
            <person name="Hadjithomas M."/>
            <person name="Khan A."/>
            <person name="Brunk B."/>
            <person name="Roos D."/>
            <person name="Caler E."/>
            <person name="Lorenzi H."/>
        </authorList>
    </citation>
    <scope>NUCLEOTIDE SEQUENCE</scope>
    <source>
        <strain evidence="2">ME49</strain>
    </source>
</reference>
<evidence type="ECO:0000313" key="2">
    <source>
        <dbReference type="EMBL" id="EPT24442.1"/>
    </source>
</evidence>
<dbReference type="RefSeq" id="XP_018634684.1">
    <property type="nucleotide sequence ID" value="XM_018783101.1"/>
</dbReference>
<proteinExistence type="predicted"/>
<feature type="region of interest" description="Disordered" evidence="1">
    <location>
        <begin position="170"/>
        <end position="216"/>
    </location>
</feature>
<dbReference type="AlphaFoldDB" id="S8EQH1"/>
<accession>S8EQH1</accession>
<sequence length="231" mass="25371">MIQTARTNFPSTPLSFRSSSSSSPILGDLSRKSSSSRCSCGSSSPSPARGTAPRRPPVSSLRLSLPRAVASAQPSFCCNSSRSSSSLSSFSLSSSRPFLSARPPWGSTLGLKSKTRVGRQPRGYPAYLFHLHEAGKTICRRCDACPFRLLQREQEELRRLQALLLARKNRERSETREDVKPVQRESPSFLLKHSEERKDVLPGRTENDGQGPSLTSTHLRLGLLCQPMATA</sequence>
<dbReference type="GeneID" id="29769939"/>
<feature type="region of interest" description="Disordered" evidence="1">
    <location>
        <begin position="1"/>
        <end position="64"/>
    </location>
</feature>
<gene>
    <name evidence="2" type="ORF">TGME49_327700</name>
</gene>
<keyword evidence="3" id="KW-1185">Reference proteome</keyword>
<feature type="compositionally biased region" description="Basic and acidic residues" evidence="1">
    <location>
        <begin position="192"/>
        <end position="207"/>
    </location>
</feature>
<feature type="compositionally biased region" description="Low complexity" evidence="1">
    <location>
        <begin position="10"/>
        <end position="47"/>
    </location>
</feature>
<dbReference type="EMBL" id="KE139723">
    <property type="protein sequence ID" value="EPT24442.1"/>
    <property type="molecule type" value="Genomic_DNA"/>
</dbReference>
<organism evidence="2 3">
    <name type="scientific">Toxoplasma gondii (strain ATCC 50611 / Me49)</name>
    <dbReference type="NCBI Taxonomy" id="508771"/>
    <lineage>
        <taxon>Eukaryota</taxon>
        <taxon>Sar</taxon>
        <taxon>Alveolata</taxon>
        <taxon>Apicomplexa</taxon>
        <taxon>Conoidasida</taxon>
        <taxon>Coccidia</taxon>
        <taxon>Eucoccidiorida</taxon>
        <taxon>Eimeriorina</taxon>
        <taxon>Sarcocystidae</taxon>
        <taxon>Toxoplasma</taxon>
    </lineage>
</organism>